<dbReference type="EMBL" id="CAJVQB010003306">
    <property type="protein sequence ID" value="CAG8604275.1"/>
    <property type="molecule type" value="Genomic_DNA"/>
</dbReference>
<proteinExistence type="predicted"/>
<evidence type="ECO:0000313" key="3">
    <source>
        <dbReference type="Proteomes" id="UP000789901"/>
    </source>
</evidence>
<evidence type="ECO:0000313" key="2">
    <source>
        <dbReference type="EMBL" id="CAG8604275.1"/>
    </source>
</evidence>
<feature type="compositionally biased region" description="Low complexity" evidence="1">
    <location>
        <begin position="90"/>
        <end position="115"/>
    </location>
</feature>
<keyword evidence="3" id="KW-1185">Reference proteome</keyword>
<gene>
    <name evidence="2" type="ORF">GMARGA_LOCUS7038</name>
</gene>
<sequence>MKHFGGKPPHRLTPYVEVLQTHINKVNKAAICKACIDKLEREVALERSIFTNTKACTKVHLKKCPNFFEKYTEEERNEILYGSNNESQETNTVLSANSTTSLSTNSSFISSTSSEPTLKQPKTILYDAFRWTEDPEIVALFKFLNPNLKLPGRRALSGHILSLYSEELQYQHIVEAKKHETVFSMAQMHAKINYKRTIEAAKSLEQNILANINTIFGSDDHRHKQPNSHNIEQESSDIIELETNKNEEMIIENDSESSMNEDISEEWKAVLKEWSESLISKEESAVELENLFEMDELEEAEETEDLSFNELLVGLKHPADDPMGKWKLVNLFDFEFSTPSSIKNLMKIHDDSK</sequence>
<name>A0ABN7UJR8_GIGMA</name>
<dbReference type="Proteomes" id="UP000789901">
    <property type="component" value="Unassembled WGS sequence"/>
</dbReference>
<accession>A0ABN7UJR8</accession>
<evidence type="ECO:0000256" key="1">
    <source>
        <dbReference type="SAM" id="MobiDB-lite"/>
    </source>
</evidence>
<reference evidence="2 3" key="1">
    <citation type="submission" date="2021-06" db="EMBL/GenBank/DDBJ databases">
        <authorList>
            <person name="Kallberg Y."/>
            <person name="Tangrot J."/>
            <person name="Rosling A."/>
        </authorList>
    </citation>
    <scope>NUCLEOTIDE SEQUENCE [LARGE SCALE GENOMIC DNA]</scope>
    <source>
        <strain evidence="2 3">120-4 pot B 10/14</strain>
    </source>
</reference>
<protein>
    <submittedName>
        <fullName evidence="2">38806_t:CDS:1</fullName>
    </submittedName>
</protein>
<comment type="caution">
    <text evidence="2">The sequence shown here is derived from an EMBL/GenBank/DDBJ whole genome shotgun (WGS) entry which is preliminary data.</text>
</comment>
<organism evidence="2 3">
    <name type="scientific">Gigaspora margarita</name>
    <dbReference type="NCBI Taxonomy" id="4874"/>
    <lineage>
        <taxon>Eukaryota</taxon>
        <taxon>Fungi</taxon>
        <taxon>Fungi incertae sedis</taxon>
        <taxon>Mucoromycota</taxon>
        <taxon>Glomeromycotina</taxon>
        <taxon>Glomeromycetes</taxon>
        <taxon>Diversisporales</taxon>
        <taxon>Gigasporaceae</taxon>
        <taxon>Gigaspora</taxon>
    </lineage>
</organism>
<feature type="region of interest" description="Disordered" evidence="1">
    <location>
        <begin position="83"/>
        <end position="115"/>
    </location>
</feature>